<evidence type="ECO:0000256" key="3">
    <source>
        <dbReference type="ARBA" id="ARBA00022723"/>
    </source>
</evidence>
<keyword evidence="4" id="KW-0378">Hydrolase</keyword>
<dbReference type="PANTHER" id="PTHR10942:SF0">
    <property type="entry name" value="LEISHMANOLYSIN-LIKE PEPTIDASE"/>
    <property type="match status" value="1"/>
</dbReference>
<comment type="similarity">
    <text evidence="1">Belongs to the peptidase M8 family.</text>
</comment>
<dbReference type="GO" id="GO:0046872">
    <property type="term" value="F:metal ion binding"/>
    <property type="evidence" value="ECO:0007669"/>
    <property type="project" value="UniProtKB-KW"/>
</dbReference>
<comment type="cofactor">
    <cofactor evidence="8">
        <name>Zn(2+)</name>
        <dbReference type="ChEBI" id="CHEBI:29105"/>
    </cofactor>
    <text evidence="8">Binds 1 zinc ion per subunit.</text>
</comment>
<keyword evidence="3 8" id="KW-0479">Metal-binding</keyword>
<evidence type="ECO:0000256" key="1">
    <source>
        <dbReference type="ARBA" id="ARBA00005860"/>
    </source>
</evidence>
<dbReference type="SUPFAM" id="SSF55486">
    <property type="entry name" value="Metalloproteases ('zincins'), catalytic domain"/>
    <property type="match status" value="1"/>
</dbReference>
<reference evidence="10" key="1">
    <citation type="submission" date="2021-01" db="EMBL/GenBank/DDBJ databases">
        <authorList>
            <person name="Corre E."/>
            <person name="Pelletier E."/>
            <person name="Niang G."/>
            <person name="Scheremetjew M."/>
            <person name="Finn R."/>
            <person name="Kale V."/>
            <person name="Holt S."/>
            <person name="Cochrane G."/>
            <person name="Meng A."/>
            <person name="Brown T."/>
            <person name="Cohen L."/>
        </authorList>
    </citation>
    <scope>NUCLEOTIDE SEQUENCE</scope>
    <source>
        <strain evidence="10">MM31A-1</strain>
    </source>
</reference>
<proteinExistence type="inferred from homology"/>
<name>A0A7S3V414_9STRA</name>
<feature type="binding site" evidence="8">
    <location>
        <position position="291"/>
    </location>
    <ligand>
        <name>Zn(2+)</name>
        <dbReference type="ChEBI" id="CHEBI:29105"/>
        <note>catalytic</note>
    </ligand>
</feature>
<evidence type="ECO:0008006" key="11">
    <source>
        <dbReference type="Google" id="ProtNLM"/>
    </source>
</evidence>
<accession>A0A7S3V414</accession>
<evidence type="ECO:0000256" key="5">
    <source>
        <dbReference type="ARBA" id="ARBA00022833"/>
    </source>
</evidence>
<feature type="binding site" evidence="8">
    <location>
        <position position="287"/>
    </location>
    <ligand>
        <name>Zn(2+)</name>
        <dbReference type="ChEBI" id="CHEBI:29105"/>
        <note>catalytic</note>
    </ligand>
</feature>
<dbReference type="GO" id="GO:0006508">
    <property type="term" value="P:proteolysis"/>
    <property type="evidence" value="ECO:0007669"/>
    <property type="project" value="UniProtKB-KW"/>
</dbReference>
<dbReference type="GO" id="GO:0007155">
    <property type="term" value="P:cell adhesion"/>
    <property type="evidence" value="ECO:0007669"/>
    <property type="project" value="InterPro"/>
</dbReference>
<evidence type="ECO:0000256" key="8">
    <source>
        <dbReference type="PIRSR" id="PIRSR601577-2"/>
    </source>
</evidence>
<keyword evidence="2" id="KW-0645">Protease</keyword>
<evidence type="ECO:0000256" key="2">
    <source>
        <dbReference type="ARBA" id="ARBA00022670"/>
    </source>
</evidence>
<keyword evidence="5 8" id="KW-0862">Zinc</keyword>
<feature type="active site" evidence="7">
    <location>
        <position position="288"/>
    </location>
</feature>
<dbReference type="InterPro" id="IPR001577">
    <property type="entry name" value="Peptidase_M8"/>
</dbReference>
<dbReference type="Pfam" id="PF01457">
    <property type="entry name" value="Peptidase_M8"/>
    <property type="match status" value="1"/>
</dbReference>
<evidence type="ECO:0000256" key="9">
    <source>
        <dbReference type="SAM" id="SignalP"/>
    </source>
</evidence>
<evidence type="ECO:0000256" key="6">
    <source>
        <dbReference type="ARBA" id="ARBA00023049"/>
    </source>
</evidence>
<dbReference type="PANTHER" id="PTHR10942">
    <property type="entry name" value="LEISHMANOLYSIN-LIKE PEPTIDASE"/>
    <property type="match status" value="1"/>
</dbReference>
<evidence type="ECO:0000313" key="10">
    <source>
        <dbReference type="EMBL" id="CAE0455471.1"/>
    </source>
</evidence>
<dbReference type="AlphaFoldDB" id="A0A7S3V414"/>
<sequence>MKRQYGQIAVVSLLVSTVLQNASANGDDAAGIRGRGGKTHQFSPMLDVDQSRNDEQWQEIMRHKRKDNGDFIRIGELASIHRSMMQEDDLHLSVEYSDHPHERGKDIDDGFIFRSLKDDRSTVNNEALSATPSAAPSVAPSVTIAKPIRIAFETTELDINASSQADSAIADLIKNTVLPEIKDTWSSLLSVSPVVENIPIPAGACNGFLPNIPSNFIENGIGDSDLVIFVSGASSVNGKVLCEQSSLAGASFCYLDQIDRPIIGFINFCLSNLRINDVEQIINVGVHEVAHILGFNDDLFKYFRDFDTGNPLTPRPFKETVVDCVDGTRRKVELASSKTLKKIEGKDENGDHLHYEIITPSVQQVVRNQFNCPSLEGARFVNRHRAIYSKSSCIDTKNC</sequence>
<gene>
    <name evidence="10" type="ORF">CDEB00056_LOCUS312</name>
</gene>
<dbReference type="GO" id="GO:0004222">
    <property type="term" value="F:metalloendopeptidase activity"/>
    <property type="evidence" value="ECO:0007669"/>
    <property type="project" value="InterPro"/>
</dbReference>
<feature type="signal peptide" evidence="9">
    <location>
        <begin position="1"/>
        <end position="24"/>
    </location>
</feature>
<dbReference type="GO" id="GO:0016020">
    <property type="term" value="C:membrane"/>
    <property type="evidence" value="ECO:0007669"/>
    <property type="project" value="InterPro"/>
</dbReference>
<protein>
    <recommendedName>
        <fullName evidence="11">Leishmanolysin-like peptidase</fullName>
    </recommendedName>
</protein>
<dbReference type="Gene3D" id="3.10.170.20">
    <property type="match status" value="1"/>
</dbReference>
<feature type="chain" id="PRO_5031331368" description="Leishmanolysin-like peptidase" evidence="9">
    <location>
        <begin position="25"/>
        <end position="399"/>
    </location>
</feature>
<organism evidence="10">
    <name type="scientific">Chaetoceros debilis</name>
    <dbReference type="NCBI Taxonomy" id="122233"/>
    <lineage>
        <taxon>Eukaryota</taxon>
        <taxon>Sar</taxon>
        <taxon>Stramenopiles</taxon>
        <taxon>Ochrophyta</taxon>
        <taxon>Bacillariophyta</taxon>
        <taxon>Coscinodiscophyceae</taxon>
        <taxon>Chaetocerotophycidae</taxon>
        <taxon>Chaetocerotales</taxon>
        <taxon>Chaetocerotaceae</taxon>
        <taxon>Chaetoceros</taxon>
    </lineage>
</organism>
<evidence type="ECO:0000256" key="7">
    <source>
        <dbReference type="PIRSR" id="PIRSR601577-1"/>
    </source>
</evidence>
<evidence type="ECO:0000256" key="4">
    <source>
        <dbReference type="ARBA" id="ARBA00022801"/>
    </source>
</evidence>
<keyword evidence="9" id="KW-0732">Signal</keyword>
<dbReference type="GO" id="GO:0005737">
    <property type="term" value="C:cytoplasm"/>
    <property type="evidence" value="ECO:0007669"/>
    <property type="project" value="TreeGrafter"/>
</dbReference>
<dbReference type="EMBL" id="HBIO01000430">
    <property type="protein sequence ID" value="CAE0455471.1"/>
    <property type="molecule type" value="Transcribed_RNA"/>
</dbReference>
<keyword evidence="6 8" id="KW-0482">Metalloprotease</keyword>